<organism evidence="2 3">
    <name type="scientific">Botrytis deweyae</name>
    <dbReference type="NCBI Taxonomy" id="2478750"/>
    <lineage>
        <taxon>Eukaryota</taxon>
        <taxon>Fungi</taxon>
        <taxon>Dikarya</taxon>
        <taxon>Ascomycota</taxon>
        <taxon>Pezizomycotina</taxon>
        <taxon>Leotiomycetes</taxon>
        <taxon>Helotiales</taxon>
        <taxon>Sclerotiniaceae</taxon>
        <taxon>Botrytis</taxon>
    </lineage>
</organism>
<evidence type="ECO:0000313" key="2">
    <source>
        <dbReference type="EMBL" id="KAF7936143.1"/>
    </source>
</evidence>
<protein>
    <recommendedName>
        <fullName evidence="4">SprT-like domain-containing protein</fullName>
    </recommendedName>
</protein>
<keyword evidence="3" id="KW-1185">Reference proteome</keyword>
<proteinExistence type="predicted"/>
<feature type="region of interest" description="Disordered" evidence="1">
    <location>
        <begin position="278"/>
        <end position="535"/>
    </location>
</feature>
<feature type="compositionally biased region" description="Basic and acidic residues" evidence="1">
    <location>
        <begin position="399"/>
        <end position="504"/>
    </location>
</feature>
<comment type="caution">
    <text evidence="2">The sequence shown here is derived from an EMBL/GenBank/DDBJ whole genome shotgun (WGS) entry which is preliminary data.</text>
</comment>
<name>A0ABQ7IXV3_9HELO</name>
<dbReference type="GeneID" id="62229136"/>
<feature type="compositionally biased region" description="Basic and acidic residues" evidence="1">
    <location>
        <begin position="296"/>
        <end position="387"/>
    </location>
</feature>
<evidence type="ECO:0008006" key="4">
    <source>
        <dbReference type="Google" id="ProtNLM"/>
    </source>
</evidence>
<feature type="compositionally biased region" description="Basic and acidic residues" evidence="1">
    <location>
        <begin position="517"/>
        <end position="535"/>
    </location>
</feature>
<reference evidence="2 3" key="1">
    <citation type="journal article" date="2020" name="Genome Biol. Evol.">
        <title>Comparative genomics of Sclerotiniaceae.</title>
        <authorList>
            <person name="Valero Jimenez C.A."/>
            <person name="Steentjes M."/>
            <person name="Scholten O.E."/>
            <person name="Van Kan J.A.L."/>
        </authorList>
    </citation>
    <scope>NUCLEOTIDE SEQUENCE [LARGE SCALE GENOMIC DNA]</scope>
    <source>
        <strain evidence="2 3">B1</strain>
    </source>
</reference>
<accession>A0ABQ7IXV3</accession>
<dbReference type="EMBL" id="RCSX01000004">
    <property type="protein sequence ID" value="KAF7936143.1"/>
    <property type="molecule type" value="Genomic_DNA"/>
</dbReference>
<evidence type="ECO:0000256" key="1">
    <source>
        <dbReference type="SAM" id="MobiDB-lite"/>
    </source>
</evidence>
<sequence length="535" mass="61328">MPCKHEYFKESEVKDLFKGKNNQILIANHHKTSHLARVLVKNASRESSELTKLQLEARSMRFDDNRGLYSIKVFAEKLERQKSKKSEFYLDLVRKFTTHYIDIYDKLFFFGSLFATGRVTYRVAWMEENEVENSLATTTPHFDQDASDHKVTDSVIDLFVEADPKYTTQEQVREWLGTLAHEMLHAFMFTFGCLNCHMPPEQLTVAGHGHAWQDAAYEIEVACERLLTNSVDVGRWVSLYCDVLDGKMPMPKESLLKKWDMIGPIPDMQTPVVPKIAGKTNDVERKSSKPSSAEKQLPHRPTEKTGGGNDKREGAGKSGERAPPPRKEEKRDPLRKDGREEKRVPPKSGEHGREREKPEPSKSGERAPPRKEEKRDPRKDGREEKRAPSKSGVPPKSGEYGKEREKPEPSKSGERAPPRKEEKRDPRKDGREDPRKDGREEKRAPPKSGEHAPRREEKRDPPRKDGREEKRAPSKSGERAAPQKDDKGERRDHTRSRPNEEKGSSRNTSKQDLTPGAEKKSSRKPDTPKRRTPLE</sequence>
<gene>
    <name evidence="2" type="ORF">EAE98_002362</name>
</gene>
<dbReference type="Proteomes" id="UP000783213">
    <property type="component" value="Unassembled WGS sequence"/>
</dbReference>
<evidence type="ECO:0000313" key="3">
    <source>
        <dbReference type="Proteomes" id="UP000783213"/>
    </source>
</evidence>
<dbReference type="RefSeq" id="XP_038813721.1">
    <property type="nucleotide sequence ID" value="XM_038949982.1"/>
</dbReference>